<dbReference type="GO" id="GO:0009253">
    <property type="term" value="P:peptidoglycan catabolic process"/>
    <property type="evidence" value="ECO:0007669"/>
    <property type="project" value="InterPro"/>
</dbReference>
<proteinExistence type="predicted"/>
<dbReference type="STRING" id="696281.Desru_3244"/>
<dbReference type="EMBL" id="CP002780">
    <property type="protein sequence ID" value="AEG61450.1"/>
    <property type="molecule type" value="Genomic_DNA"/>
</dbReference>
<protein>
    <submittedName>
        <fullName evidence="3">Cell wall hydrolase/autolysin</fullName>
    </submittedName>
</protein>
<dbReference type="Pfam" id="PF01520">
    <property type="entry name" value="Amidase_3"/>
    <property type="match status" value="1"/>
</dbReference>
<dbReference type="GO" id="GO:0008745">
    <property type="term" value="F:N-acetylmuramoyl-L-alanine amidase activity"/>
    <property type="evidence" value="ECO:0007669"/>
    <property type="project" value="InterPro"/>
</dbReference>
<dbReference type="GO" id="GO:0030288">
    <property type="term" value="C:outer membrane-bounded periplasmic space"/>
    <property type="evidence" value="ECO:0007669"/>
    <property type="project" value="TreeGrafter"/>
</dbReference>
<dbReference type="InterPro" id="IPR002508">
    <property type="entry name" value="MurNAc-LAA_cat"/>
</dbReference>
<dbReference type="Proteomes" id="UP000009234">
    <property type="component" value="Chromosome"/>
</dbReference>
<evidence type="ECO:0000259" key="2">
    <source>
        <dbReference type="SMART" id="SM00646"/>
    </source>
</evidence>
<dbReference type="SUPFAM" id="SSF53187">
    <property type="entry name" value="Zn-dependent exopeptidases"/>
    <property type="match status" value="1"/>
</dbReference>
<keyword evidence="1 3" id="KW-0378">Hydrolase</keyword>
<name>F6DVJ0_DESRL</name>
<reference evidence="4" key="1">
    <citation type="submission" date="2011-05" db="EMBL/GenBank/DDBJ databases">
        <title>Complete sequence of Desulfotomaculum ruminis DSM 2154.</title>
        <authorList>
            <person name="Lucas S."/>
            <person name="Copeland A."/>
            <person name="Lapidus A."/>
            <person name="Cheng J.-F."/>
            <person name="Goodwin L."/>
            <person name="Pitluck S."/>
            <person name="Lu M."/>
            <person name="Detter J.C."/>
            <person name="Han C."/>
            <person name="Tapia R."/>
            <person name="Land M."/>
            <person name="Hauser L."/>
            <person name="Kyrpides N."/>
            <person name="Ivanova N."/>
            <person name="Mikhailova N."/>
            <person name="Pagani I."/>
            <person name="Stams A.J.M."/>
            <person name="Plugge C.M."/>
            <person name="Muyzer G."/>
            <person name="Kuever J."/>
            <person name="Parshina S.N."/>
            <person name="Ivanova A.E."/>
            <person name="Nazina T.N."/>
            <person name="Brambilla E."/>
            <person name="Spring S."/>
            <person name="Klenk H.-P."/>
            <person name="Woyke T."/>
        </authorList>
    </citation>
    <scope>NUCLEOTIDE SEQUENCE [LARGE SCALE GENOMIC DNA]</scope>
    <source>
        <strain evidence="4">ATCC 23193 / DSM 2154 / NCIB 8452 / DL</strain>
    </source>
</reference>
<dbReference type="InterPro" id="IPR050695">
    <property type="entry name" value="N-acetylmuramoyl_amidase_3"/>
</dbReference>
<dbReference type="SMART" id="SM00646">
    <property type="entry name" value="Ami_3"/>
    <property type="match status" value="1"/>
</dbReference>
<dbReference type="RefSeq" id="WP_013843196.1">
    <property type="nucleotide sequence ID" value="NC_015589.1"/>
</dbReference>
<dbReference type="OrthoDB" id="9772024at2"/>
<dbReference type="AlphaFoldDB" id="F6DVJ0"/>
<feature type="domain" description="MurNAc-LAA" evidence="2">
    <location>
        <begin position="98"/>
        <end position="207"/>
    </location>
</feature>
<keyword evidence="4" id="KW-1185">Reference proteome</keyword>
<evidence type="ECO:0000256" key="1">
    <source>
        <dbReference type="ARBA" id="ARBA00022801"/>
    </source>
</evidence>
<dbReference type="PANTHER" id="PTHR30404:SF0">
    <property type="entry name" value="N-ACETYLMURAMOYL-L-ALANINE AMIDASE AMIC"/>
    <property type="match status" value="1"/>
</dbReference>
<organism evidence="3 4">
    <name type="scientific">Desulforamulus ruminis (strain ATCC 23193 / DSM 2154 / NCIMB 8452 / DL)</name>
    <name type="common">Desulfotomaculum ruminis</name>
    <dbReference type="NCBI Taxonomy" id="696281"/>
    <lineage>
        <taxon>Bacteria</taxon>
        <taxon>Bacillati</taxon>
        <taxon>Bacillota</taxon>
        <taxon>Clostridia</taxon>
        <taxon>Eubacteriales</taxon>
        <taxon>Peptococcaceae</taxon>
        <taxon>Desulforamulus</taxon>
    </lineage>
</organism>
<gene>
    <name evidence="3" type="ordered locus">Desru_3244</name>
</gene>
<dbReference type="HOGENOM" id="CLU_014322_4_0_9"/>
<evidence type="ECO:0000313" key="3">
    <source>
        <dbReference type="EMBL" id="AEG61450.1"/>
    </source>
</evidence>
<sequence>MGLRVIVVLILLLFPGQCWAESQPGRIVIDPGHGGYDPGAIRQGVAEKQINLEISKEIIKILRKEKVEVMLTRYGDYNHAILGLHGKEAKRYDFNRRIDMAKEFGADAMVSIHVNVSRERCSGPEAFFYKNSTKSKLLAQCIQKELHQIPEVRQRSIKTGSYYLLIHTNMPCVIVETGFINNPGERAKLLDQQYQQKIAAAISRGIVDYLKKKETSPPEDVKVMDKIKTFLQIQ</sequence>
<dbReference type="Gene3D" id="3.40.630.40">
    <property type="entry name" value="Zn-dependent exopeptidases"/>
    <property type="match status" value="1"/>
</dbReference>
<dbReference type="eggNOG" id="COG0860">
    <property type="taxonomic scope" value="Bacteria"/>
</dbReference>
<accession>F6DVJ0</accession>
<dbReference type="PANTHER" id="PTHR30404">
    <property type="entry name" value="N-ACETYLMURAMOYL-L-ALANINE AMIDASE"/>
    <property type="match status" value="1"/>
</dbReference>
<dbReference type="KEGG" id="dru:Desru_3244"/>
<reference evidence="3 4" key="2">
    <citation type="journal article" date="2012" name="Stand. Genomic Sci.">
        <title>Complete genome sequence of the sulfate-reducing firmicute Desulfotomaculum ruminis type strain (DL(T)).</title>
        <authorList>
            <person name="Spring S."/>
            <person name="Visser M."/>
            <person name="Lu M."/>
            <person name="Copeland A."/>
            <person name="Lapidus A."/>
            <person name="Lucas S."/>
            <person name="Cheng J.F."/>
            <person name="Han C."/>
            <person name="Tapia R."/>
            <person name="Goodwin L.A."/>
            <person name="Pitluck S."/>
            <person name="Ivanova N."/>
            <person name="Land M."/>
            <person name="Hauser L."/>
            <person name="Larimer F."/>
            <person name="Rohde M."/>
            <person name="Goker M."/>
            <person name="Detter J.C."/>
            <person name="Kyrpides N.C."/>
            <person name="Woyke T."/>
            <person name="Schaap P.J."/>
            <person name="Plugge C.M."/>
            <person name="Muyzer G."/>
            <person name="Kuever J."/>
            <person name="Pereira I.A."/>
            <person name="Parshina S.N."/>
            <person name="Bernier-Latmani R."/>
            <person name="Stams A.J."/>
            <person name="Klenk H.P."/>
        </authorList>
    </citation>
    <scope>NUCLEOTIDE SEQUENCE [LARGE SCALE GENOMIC DNA]</scope>
    <source>
        <strain evidence="4">ATCC 23193 / DSM 2154 / NCIB 8452 / DL</strain>
    </source>
</reference>
<evidence type="ECO:0000313" key="4">
    <source>
        <dbReference type="Proteomes" id="UP000009234"/>
    </source>
</evidence>
<dbReference type="CDD" id="cd02696">
    <property type="entry name" value="MurNAc-LAA"/>
    <property type="match status" value="1"/>
</dbReference>